<dbReference type="RefSeq" id="WP_370397176.1">
    <property type="nucleotide sequence ID" value="NZ_JALBUT010000006.1"/>
</dbReference>
<dbReference type="CDD" id="cd01285">
    <property type="entry name" value="nucleoside_deaminase"/>
    <property type="match status" value="1"/>
</dbReference>
<feature type="domain" description="CMP/dCMP-type deaminase" evidence="7">
    <location>
        <begin position="21"/>
        <end position="148"/>
    </location>
</feature>
<dbReference type="GO" id="GO:0052717">
    <property type="term" value="F:tRNA-specific adenosine-34 deaminase activity"/>
    <property type="evidence" value="ECO:0007669"/>
    <property type="project" value="UniProtKB-EC"/>
</dbReference>
<dbReference type="PROSITE" id="PS51747">
    <property type="entry name" value="CYT_DCMP_DEAMINASES_2"/>
    <property type="match status" value="1"/>
</dbReference>
<dbReference type="InterPro" id="IPR028883">
    <property type="entry name" value="tRNA_aden_deaminase"/>
</dbReference>
<evidence type="ECO:0000313" key="9">
    <source>
        <dbReference type="Proteomes" id="UP001275932"/>
    </source>
</evidence>
<sequence>MKDKPFPECPFEPLRHSFLNKDDEFFMKLAYNQALKAWNIGEVPVGAVIEYGGEVVAQAHNMVETLQDPTAHAEILAITQAAKNIGDWRLNGSTLYVTKEPCPMCSGACVMSRISRVVFGAPDPKMGFLGGAAKIHETSGLNHKVVVSDLVLKDECVELIKTYFALKRKISKPETEKDEYDELSR</sequence>
<reference evidence="8 9" key="1">
    <citation type="submission" date="2022-03" db="EMBL/GenBank/DDBJ databases">
        <title>Novel taxa within the pig intestine.</title>
        <authorList>
            <person name="Wylensek D."/>
            <person name="Bishof K."/>
            <person name="Afrizal A."/>
            <person name="Clavel T."/>
        </authorList>
    </citation>
    <scope>NUCLEOTIDE SEQUENCE [LARGE SCALE GENOMIC DNA]</scope>
    <source>
        <strain evidence="8 9">CLA-KB-P66</strain>
    </source>
</reference>
<comment type="function">
    <text evidence="6">Catalyzes the deamination of adenosine to inosine at the wobble position 34 of tRNA(Arg2).</text>
</comment>
<dbReference type="InterPro" id="IPR002125">
    <property type="entry name" value="CMP_dCMP_dom"/>
</dbReference>
<feature type="binding site" evidence="6">
    <location>
        <position position="72"/>
    </location>
    <ligand>
        <name>Zn(2+)</name>
        <dbReference type="ChEBI" id="CHEBI:29105"/>
        <note>catalytic</note>
    </ligand>
</feature>
<dbReference type="Pfam" id="PF00383">
    <property type="entry name" value="dCMP_cyt_deam_1"/>
    <property type="match status" value="1"/>
</dbReference>
<keyword evidence="4 6" id="KW-0862">Zinc</keyword>
<evidence type="ECO:0000256" key="6">
    <source>
        <dbReference type="HAMAP-Rule" id="MF_00972"/>
    </source>
</evidence>
<name>A0ABU4WGP2_9BACT</name>
<evidence type="ECO:0000256" key="2">
    <source>
        <dbReference type="ARBA" id="ARBA00022723"/>
    </source>
</evidence>
<dbReference type="InterPro" id="IPR016193">
    <property type="entry name" value="Cytidine_deaminase-like"/>
</dbReference>
<evidence type="ECO:0000313" key="8">
    <source>
        <dbReference type="EMBL" id="MDX8415728.1"/>
    </source>
</evidence>
<protein>
    <recommendedName>
        <fullName evidence="6">tRNA-specific adenosine deaminase</fullName>
        <ecNumber evidence="6">3.5.4.33</ecNumber>
    </recommendedName>
</protein>
<feature type="binding site" evidence="6">
    <location>
        <position position="105"/>
    </location>
    <ligand>
        <name>Zn(2+)</name>
        <dbReference type="ChEBI" id="CHEBI:29105"/>
        <note>catalytic</note>
    </ligand>
</feature>
<evidence type="ECO:0000256" key="3">
    <source>
        <dbReference type="ARBA" id="ARBA00022801"/>
    </source>
</evidence>
<keyword evidence="1 6" id="KW-0819">tRNA processing</keyword>
<keyword evidence="2 6" id="KW-0479">Metal-binding</keyword>
<dbReference type="Gene3D" id="3.40.140.10">
    <property type="entry name" value="Cytidine Deaminase, domain 2"/>
    <property type="match status" value="1"/>
</dbReference>
<dbReference type="HAMAP" id="MF_00972">
    <property type="entry name" value="tRNA_aden_deaminase"/>
    <property type="match status" value="1"/>
</dbReference>
<dbReference type="PANTHER" id="PTHR11079">
    <property type="entry name" value="CYTOSINE DEAMINASE FAMILY MEMBER"/>
    <property type="match status" value="1"/>
</dbReference>
<dbReference type="EMBL" id="JALBUT010000006">
    <property type="protein sequence ID" value="MDX8415728.1"/>
    <property type="molecule type" value="Genomic_DNA"/>
</dbReference>
<dbReference type="Proteomes" id="UP001275932">
    <property type="component" value="Unassembled WGS sequence"/>
</dbReference>
<comment type="caution">
    <text evidence="8">The sequence shown here is derived from an EMBL/GenBank/DDBJ whole genome shotgun (WGS) entry which is preliminary data.</text>
</comment>
<comment type="similarity">
    <text evidence="6">Belongs to the cytidine and deoxycytidylate deaminase family.</text>
</comment>
<keyword evidence="3 6" id="KW-0378">Hydrolase</keyword>
<evidence type="ECO:0000256" key="1">
    <source>
        <dbReference type="ARBA" id="ARBA00022694"/>
    </source>
</evidence>
<keyword evidence="9" id="KW-1185">Reference proteome</keyword>
<dbReference type="NCBIfam" id="NF008113">
    <property type="entry name" value="PRK10860.1"/>
    <property type="match status" value="1"/>
</dbReference>
<feature type="active site" description="Proton donor" evidence="6">
    <location>
        <position position="74"/>
    </location>
</feature>
<dbReference type="PANTHER" id="PTHR11079:SF202">
    <property type="entry name" value="TRNA-SPECIFIC ADENOSINE DEAMINASE"/>
    <property type="match status" value="1"/>
</dbReference>
<gene>
    <name evidence="6 8" type="primary">tadA</name>
    <name evidence="8" type="ORF">MOX91_06000</name>
</gene>
<accession>A0ABU4WGP2</accession>
<proteinExistence type="inferred from homology"/>
<evidence type="ECO:0000256" key="5">
    <source>
        <dbReference type="ARBA" id="ARBA00048045"/>
    </source>
</evidence>
<dbReference type="SUPFAM" id="SSF53927">
    <property type="entry name" value="Cytidine deaminase-like"/>
    <property type="match status" value="1"/>
</dbReference>
<organism evidence="8 9">
    <name type="scientific">Intestinicryptomonas porci</name>
    <dbReference type="NCBI Taxonomy" id="2926320"/>
    <lineage>
        <taxon>Bacteria</taxon>
        <taxon>Pseudomonadati</taxon>
        <taxon>Verrucomicrobiota</taxon>
        <taxon>Opitutia</taxon>
        <taxon>Opitutales</taxon>
        <taxon>Intestinicryptomonaceae</taxon>
        <taxon>Intestinicryptomonas</taxon>
    </lineage>
</organism>
<comment type="subunit">
    <text evidence="6">Homodimer.</text>
</comment>
<comment type="cofactor">
    <cofactor evidence="6">
        <name>Zn(2+)</name>
        <dbReference type="ChEBI" id="CHEBI:29105"/>
    </cofactor>
    <text evidence="6">Binds 1 zinc ion per subunit.</text>
</comment>
<evidence type="ECO:0000259" key="7">
    <source>
        <dbReference type="PROSITE" id="PS51747"/>
    </source>
</evidence>
<feature type="binding site" evidence="6">
    <location>
        <position position="102"/>
    </location>
    <ligand>
        <name>Zn(2+)</name>
        <dbReference type="ChEBI" id="CHEBI:29105"/>
        <note>catalytic</note>
    </ligand>
</feature>
<comment type="catalytic activity">
    <reaction evidence="5 6">
        <text>adenosine(34) in tRNA + H2O + H(+) = inosine(34) in tRNA + NH4(+)</text>
        <dbReference type="Rhea" id="RHEA:43168"/>
        <dbReference type="Rhea" id="RHEA-COMP:10373"/>
        <dbReference type="Rhea" id="RHEA-COMP:10374"/>
        <dbReference type="ChEBI" id="CHEBI:15377"/>
        <dbReference type="ChEBI" id="CHEBI:15378"/>
        <dbReference type="ChEBI" id="CHEBI:28938"/>
        <dbReference type="ChEBI" id="CHEBI:74411"/>
        <dbReference type="ChEBI" id="CHEBI:82852"/>
        <dbReference type="EC" id="3.5.4.33"/>
    </reaction>
</comment>
<dbReference type="EC" id="3.5.4.33" evidence="6"/>
<evidence type="ECO:0000256" key="4">
    <source>
        <dbReference type="ARBA" id="ARBA00022833"/>
    </source>
</evidence>